<dbReference type="OrthoDB" id="538223at2759"/>
<dbReference type="AlphaFoldDB" id="A0A132NWZ5"/>
<proteinExistence type="predicted"/>
<feature type="coiled-coil region" evidence="4">
    <location>
        <begin position="146"/>
        <end position="187"/>
    </location>
</feature>
<dbReference type="EMBL" id="JXTI01000028">
    <property type="protein sequence ID" value="KWX14601.1"/>
    <property type="molecule type" value="Genomic_DNA"/>
</dbReference>
<dbReference type="PANTHER" id="PTHR14604">
    <property type="entry name" value="WD40 REPEAT PF20"/>
    <property type="match status" value="1"/>
</dbReference>
<feature type="repeat" description="WD" evidence="3">
    <location>
        <begin position="566"/>
        <end position="607"/>
    </location>
</feature>
<dbReference type="PROSITE" id="PS50294">
    <property type="entry name" value="WD_REPEATS_REGION"/>
    <property type="match status" value="3"/>
</dbReference>
<evidence type="ECO:0000256" key="1">
    <source>
        <dbReference type="ARBA" id="ARBA00022574"/>
    </source>
</evidence>
<dbReference type="Gene3D" id="2.130.10.10">
    <property type="entry name" value="YVTN repeat-like/Quinoprotein amine dehydrogenase"/>
    <property type="match status" value="3"/>
</dbReference>
<protein>
    <submittedName>
        <fullName evidence="5">Sperm-associated WD-repeat protein</fullName>
    </submittedName>
</protein>
<gene>
    <name evidence="5" type="ORF">QR46_1415</name>
</gene>
<dbReference type="VEuPathDB" id="GiardiaDB:QR46_1415"/>
<dbReference type="Proteomes" id="UP000070089">
    <property type="component" value="Unassembled WGS sequence"/>
</dbReference>
<dbReference type="SMART" id="SM00320">
    <property type="entry name" value="WD40"/>
    <property type="match status" value="7"/>
</dbReference>
<evidence type="ECO:0000256" key="3">
    <source>
        <dbReference type="PROSITE-ProRule" id="PRU00221"/>
    </source>
</evidence>
<dbReference type="InterPro" id="IPR015943">
    <property type="entry name" value="WD40/YVTN_repeat-like_dom_sf"/>
</dbReference>
<dbReference type="InterPro" id="IPR050995">
    <property type="entry name" value="WD-F-box_domain-protein"/>
</dbReference>
<keyword evidence="2" id="KW-0677">Repeat</keyword>
<dbReference type="CDD" id="cd00200">
    <property type="entry name" value="WD40"/>
    <property type="match status" value="1"/>
</dbReference>
<dbReference type="SUPFAM" id="SSF50978">
    <property type="entry name" value="WD40 repeat-like"/>
    <property type="match status" value="1"/>
</dbReference>
<feature type="repeat" description="WD" evidence="3">
    <location>
        <begin position="378"/>
        <end position="410"/>
    </location>
</feature>
<dbReference type="Pfam" id="PF00400">
    <property type="entry name" value="WD40"/>
    <property type="match status" value="4"/>
</dbReference>
<feature type="coiled-coil region" evidence="4">
    <location>
        <begin position="230"/>
        <end position="257"/>
    </location>
</feature>
<comment type="caution">
    <text evidence="5">The sequence shown here is derived from an EMBL/GenBank/DDBJ whole genome shotgun (WGS) entry which is preliminary data.</text>
</comment>
<accession>A0A132NWZ5</accession>
<name>A0A132NWZ5_GIAIN</name>
<sequence length="725" mass="79693">MRNLKLFSSMDASQRYELPPEIARILGTNYDADDIPIPEELRSQDTLPDSLDFGVDEDFDTISLEVTKRRVRELEKSGPGNADTVLPKAGLNTSSIEDYVRNFLAQASLVKTLETFQSEWLEVNAQGNLPATSQFVASIPDALVENRKLHKRISDLEQINANLKNSAEKARDQYELLRKDRDFHKSKHRRAYQEKMVLLNDLRRLRDHCALYEPLIRDLTERHDSIHRAKQMVALQRDKLESRVSALEETINAMRGDSIYDVDELIRVFTKVQSGLKFGKIIGADGKKIEVQSIIKTQPVSKTKGTYQDLSNPGHFTKLTGQSSSKMDASLIKTIKSKAFPSDAQLARLNPLIQNKLELSDFETVADSKLTLSTILTINAHDSTVSSVDFHQNRQVMATASIDGSWKVFSNHDAQTAPGQLILSGSGHTDFITSARFCPVINGQTLLTTTSADTICKLWNIATQQQVLELAEHSSIIWDCCWHCTGTSVVTCSQDSTIKLWDITTTLGMLADEKGSILNVGIEDTDDITGGANMTSMTGGFSMMSGAQQAPQKKTKPGLGYCIGSLRGHTGPVLSVSYEPFGNLVLSSSIDKKIKVWDPRTLTSVRSYSFNITNACKACWSLDSGKIAVGDVDGHIAVYDMRAMQPLVQLDLGQKAGVTALCFDRSSEGVIAACSDFALRIVGVTKGKVHGTVKTNGVVESIQFSRNSAVCVTGNDSGEVNVWGV</sequence>
<feature type="repeat" description="WD" evidence="3">
    <location>
        <begin position="699"/>
        <end position="725"/>
    </location>
</feature>
<organism evidence="5 6">
    <name type="scientific">Giardia duodenalis assemblage B</name>
    <dbReference type="NCBI Taxonomy" id="1394984"/>
    <lineage>
        <taxon>Eukaryota</taxon>
        <taxon>Metamonada</taxon>
        <taxon>Diplomonadida</taxon>
        <taxon>Hexamitidae</taxon>
        <taxon>Giardiinae</taxon>
        <taxon>Giardia</taxon>
    </lineage>
</organism>
<dbReference type="InterPro" id="IPR001680">
    <property type="entry name" value="WD40_rpt"/>
</dbReference>
<feature type="repeat" description="WD" evidence="3">
    <location>
        <begin position="470"/>
        <end position="505"/>
    </location>
</feature>
<dbReference type="PROSITE" id="PS50082">
    <property type="entry name" value="WD_REPEATS_2"/>
    <property type="match status" value="5"/>
</dbReference>
<dbReference type="PANTHER" id="PTHR14604:SF3">
    <property type="entry name" value="SPERM-ASSOCIATED ANTIGEN 16 PROTEIN"/>
    <property type="match status" value="1"/>
</dbReference>
<evidence type="ECO:0000313" key="6">
    <source>
        <dbReference type="Proteomes" id="UP000070089"/>
    </source>
</evidence>
<dbReference type="PRINTS" id="PR00320">
    <property type="entry name" value="GPROTEINBRPT"/>
</dbReference>
<dbReference type="InterPro" id="IPR020472">
    <property type="entry name" value="WD40_PAC1"/>
</dbReference>
<feature type="repeat" description="WD" evidence="3">
    <location>
        <begin position="425"/>
        <end position="469"/>
    </location>
</feature>
<reference evidence="5 6" key="1">
    <citation type="journal article" date="2015" name="Mol. Biochem. Parasitol.">
        <title>Identification of polymorphic genes for use in assemblage B genotyping assays through comparative genomics of multiple assemblage B Giardia duodenalis isolates.</title>
        <authorList>
            <person name="Wielinga C."/>
            <person name="Thompson R.C."/>
            <person name="Monis P."/>
            <person name="Ryan U."/>
        </authorList>
    </citation>
    <scope>NUCLEOTIDE SEQUENCE [LARGE SCALE GENOMIC DNA]</scope>
    <source>
        <strain evidence="5 6">BAH15c1</strain>
    </source>
</reference>
<evidence type="ECO:0000313" key="5">
    <source>
        <dbReference type="EMBL" id="KWX14601.1"/>
    </source>
</evidence>
<evidence type="ECO:0000256" key="2">
    <source>
        <dbReference type="ARBA" id="ARBA00022737"/>
    </source>
</evidence>
<dbReference type="InterPro" id="IPR019775">
    <property type="entry name" value="WD40_repeat_CS"/>
</dbReference>
<dbReference type="PROSITE" id="PS00678">
    <property type="entry name" value="WD_REPEATS_1"/>
    <property type="match status" value="2"/>
</dbReference>
<dbReference type="InterPro" id="IPR036322">
    <property type="entry name" value="WD40_repeat_dom_sf"/>
</dbReference>
<keyword evidence="4" id="KW-0175">Coiled coil</keyword>
<evidence type="ECO:0000256" key="4">
    <source>
        <dbReference type="SAM" id="Coils"/>
    </source>
</evidence>
<keyword evidence="1 3" id="KW-0853">WD repeat</keyword>